<dbReference type="NCBIfam" id="TIGR00089">
    <property type="entry name" value="MiaB/RimO family radical SAM methylthiotransferase"/>
    <property type="match status" value="1"/>
</dbReference>
<dbReference type="HAMAP" id="MF_01865">
    <property type="entry name" value="MTTase_RimO"/>
    <property type="match status" value="1"/>
</dbReference>
<evidence type="ECO:0000256" key="1">
    <source>
        <dbReference type="ARBA" id="ARBA00022485"/>
    </source>
</evidence>
<comment type="caution">
    <text evidence="12">The sequence shown here is derived from an EMBL/GenBank/DDBJ whole genome shotgun (WGS) entry which is preliminary data.</text>
</comment>
<dbReference type="InterPro" id="IPR002792">
    <property type="entry name" value="TRAM_dom"/>
</dbReference>
<dbReference type="InterPro" id="IPR058240">
    <property type="entry name" value="rSAM_sf"/>
</dbReference>
<evidence type="ECO:0000259" key="11">
    <source>
        <dbReference type="PROSITE" id="PS51918"/>
    </source>
</evidence>
<dbReference type="InterPro" id="IPR013848">
    <property type="entry name" value="Methylthiotransferase_N"/>
</dbReference>
<dbReference type="Gene3D" id="3.80.30.20">
    <property type="entry name" value="tm_1862 like domain"/>
    <property type="match status" value="1"/>
</dbReference>
<dbReference type="PROSITE" id="PS51918">
    <property type="entry name" value="RADICAL_SAM"/>
    <property type="match status" value="1"/>
</dbReference>
<dbReference type="RefSeq" id="WP_166452142.1">
    <property type="nucleotide sequence ID" value="NZ_JAAOMA010000015.1"/>
</dbReference>
<organism evidence="12 13">
    <name type="scientific">Chromobacterium fluminis</name>
    <dbReference type="NCBI Taxonomy" id="3044269"/>
    <lineage>
        <taxon>Bacteria</taxon>
        <taxon>Pseudomonadati</taxon>
        <taxon>Pseudomonadota</taxon>
        <taxon>Betaproteobacteria</taxon>
        <taxon>Neisseriales</taxon>
        <taxon>Chromobacteriaceae</taxon>
        <taxon>Chromobacterium</taxon>
    </lineage>
</organism>
<feature type="binding site" evidence="8">
    <location>
        <position position="154"/>
    </location>
    <ligand>
        <name>[4Fe-4S] cluster</name>
        <dbReference type="ChEBI" id="CHEBI:49883"/>
        <label>2</label>
        <note>4Fe-4S-S-AdoMet</note>
    </ligand>
</feature>
<protein>
    <recommendedName>
        <fullName evidence="8">Ribosomal protein uS12 methylthiotransferase RimO</fullName>
        <shortName evidence="8">uS12 MTTase</shortName>
        <shortName evidence="8">uS12 methylthiotransferase</shortName>
        <ecNumber evidence="8">2.8.4.4</ecNumber>
    </recommendedName>
    <alternativeName>
        <fullName evidence="8">Ribosomal protein uS12 (aspartate-C(3))-methylthiotransferase</fullName>
    </alternativeName>
    <alternativeName>
        <fullName evidence="8">Ribosome maturation factor RimO</fullName>
    </alternativeName>
</protein>
<feature type="domain" description="MTTase N-terminal" evidence="10">
    <location>
        <begin position="6"/>
        <end position="116"/>
    </location>
</feature>
<dbReference type="PROSITE" id="PS51257">
    <property type="entry name" value="PROKAR_LIPOPROTEIN"/>
    <property type="match status" value="1"/>
</dbReference>
<keyword evidence="3 8" id="KW-0808">Transferase</keyword>
<comment type="catalytic activity">
    <reaction evidence="8">
        <text>L-aspartate(89)-[ribosomal protein uS12]-hydrogen + (sulfur carrier)-SH + AH2 + 2 S-adenosyl-L-methionine = 3-methylsulfanyl-L-aspartate(89)-[ribosomal protein uS12]-hydrogen + (sulfur carrier)-H + 5'-deoxyadenosine + L-methionine + A + S-adenosyl-L-homocysteine + 2 H(+)</text>
        <dbReference type="Rhea" id="RHEA:37087"/>
        <dbReference type="Rhea" id="RHEA-COMP:10460"/>
        <dbReference type="Rhea" id="RHEA-COMP:10461"/>
        <dbReference type="Rhea" id="RHEA-COMP:14737"/>
        <dbReference type="Rhea" id="RHEA-COMP:14739"/>
        <dbReference type="ChEBI" id="CHEBI:13193"/>
        <dbReference type="ChEBI" id="CHEBI:15378"/>
        <dbReference type="ChEBI" id="CHEBI:17319"/>
        <dbReference type="ChEBI" id="CHEBI:17499"/>
        <dbReference type="ChEBI" id="CHEBI:29917"/>
        <dbReference type="ChEBI" id="CHEBI:29961"/>
        <dbReference type="ChEBI" id="CHEBI:57844"/>
        <dbReference type="ChEBI" id="CHEBI:57856"/>
        <dbReference type="ChEBI" id="CHEBI:59789"/>
        <dbReference type="ChEBI" id="CHEBI:64428"/>
        <dbReference type="ChEBI" id="CHEBI:73599"/>
        <dbReference type="EC" id="2.8.4.4"/>
    </reaction>
</comment>
<dbReference type="InterPro" id="IPR005839">
    <property type="entry name" value="Methylthiotransferase"/>
</dbReference>
<evidence type="ECO:0000313" key="13">
    <source>
        <dbReference type="Proteomes" id="UP001515641"/>
    </source>
</evidence>
<keyword evidence="12" id="KW-0689">Ribosomal protein</keyword>
<dbReference type="SMART" id="SM00729">
    <property type="entry name" value="Elp3"/>
    <property type="match status" value="1"/>
</dbReference>
<dbReference type="PANTHER" id="PTHR43837">
    <property type="entry name" value="RIBOSOMAL PROTEIN S12 METHYLTHIOTRANSFERASE RIMO"/>
    <property type="match status" value="1"/>
</dbReference>
<feature type="domain" description="Radical SAM core" evidence="11">
    <location>
        <begin position="133"/>
        <end position="370"/>
    </location>
</feature>
<feature type="binding site" evidence="8">
    <location>
        <position position="147"/>
    </location>
    <ligand>
        <name>[4Fe-4S] cluster</name>
        <dbReference type="ChEBI" id="CHEBI:49883"/>
        <label>2</label>
        <note>4Fe-4S-S-AdoMet</note>
    </ligand>
</feature>
<sequence length="441" mass="48832">MADKIPSIGFVSLGCPKASSDSEQILTRLRAEGYDISGSYAGADLVVVNTCGFIDSAVAESLDAIGEALNENGKVIVTGCLGAKGDVVRDAHPSVLAVTGPHATDEVMSAVHAHLPKPHDPFVDLVPDIGVRLTPKHYAYLKISEGCNHRCTFCIIPSMRGDLESRPIHDVLREAENLAKAGVKEILVISQDTSAYGVDTKYKLGFHNGRPVKTRMTELCEELGRHGIWVRLHYVYPYPHVDEVIPLMRDGKILPYLDIPFQHASQKVLKLMKRPANSDNVLARIKKWREICPELVIRSTFIVGFPGETEEDFEELLTFIREAELDRVGCFTYSPVEGATANDLPNPVPEEVKEARKERFMAVQEEISARRLERRVGQTMQVLVDEIDDEGTAICRSYADAPEIDGLVFVEDAAGMRAGEFYSVKIVDCSEHDLWGERLSS</sequence>
<dbReference type="Pfam" id="PF18693">
    <property type="entry name" value="TRAM_2"/>
    <property type="match status" value="1"/>
</dbReference>
<keyword evidence="12" id="KW-0687">Ribonucleoprotein</keyword>
<dbReference type="InterPro" id="IPR007197">
    <property type="entry name" value="rSAM"/>
</dbReference>
<reference evidence="12 13" key="1">
    <citation type="submission" date="2020-03" db="EMBL/GenBank/DDBJ databases">
        <title>Draft genome sequence of environmentally isolated cultures.</title>
        <authorList>
            <person name="Wilson H.S."/>
            <person name="De Leon M.E."/>
        </authorList>
    </citation>
    <scope>NUCLEOTIDE SEQUENCE [LARGE SCALE GENOMIC DNA]</scope>
    <source>
        <strain evidence="12 13">HSC-31F16</strain>
    </source>
</reference>
<keyword evidence="5 8" id="KW-0479">Metal-binding</keyword>
<evidence type="ECO:0000256" key="5">
    <source>
        <dbReference type="ARBA" id="ARBA00022723"/>
    </source>
</evidence>
<dbReference type="SFLD" id="SFLDS00029">
    <property type="entry name" value="Radical_SAM"/>
    <property type="match status" value="1"/>
</dbReference>
<comment type="function">
    <text evidence="8">Catalyzes the methylthiolation of an aspartic acid residue of ribosomal protein uS12.</text>
</comment>
<evidence type="ECO:0000313" key="12">
    <source>
        <dbReference type="EMBL" id="NHR05973.1"/>
    </source>
</evidence>
<dbReference type="InterPro" id="IPR038135">
    <property type="entry name" value="Methylthiotransferase_N_sf"/>
</dbReference>
<evidence type="ECO:0000256" key="7">
    <source>
        <dbReference type="ARBA" id="ARBA00023014"/>
    </source>
</evidence>
<keyword evidence="2 8" id="KW-0963">Cytoplasm</keyword>
<dbReference type="Proteomes" id="UP001515641">
    <property type="component" value="Unassembled WGS sequence"/>
</dbReference>
<gene>
    <name evidence="8 12" type="primary">rimO</name>
    <name evidence="12" type="ORF">HA052_12275</name>
</gene>
<feature type="domain" description="TRAM" evidence="9">
    <location>
        <begin position="373"/>
        <end position="440"/>
    </location>
</feature>
<proteinExistence type="inferred from homology"/>
<evidence type="ECO:0000259" key="10">
    <source>
        <dbReference type="PROSITE" id="PS51449"/>
    </source>
</evidence>
<name>A0ABX0LAG5_9NEIS</name>
<dbReference type="CDD" id="cd01335">
    <property type="entry name" value="Radical_SAM"/>
    <property type="match status" value="1"/>
</dbReference>
<evidence type="ECO:0000256" key="2">
    <source>
        <dbReference type="ARBA" id="ARBA00022490"/>
    </source>
</evidence>
<evidence type="ECO:0000256" key="6">
    <source>
        <dbReference type="ARBA" id="ARBA00023004"/>
    </source>
</evidence>
<dbReference type="Gene3D" id="3.40.50.12160">
    <property type="entry name" value="Methylthiotransferase, N-terminal domain"/>
    <property type="match status" value="1"/>
</dbReference>
<dbReference type="EMBL" id="JAAOMA010000015">
    <property type="protein sequence ID" value="NHR05973.1"/>
    <property type="molecule type" value="Genomic_DNA"/>
</dbReference>
<dbReference type="EC" id="2.8.4.4" evidence="8"/>
<dbReference type="PROSITE" id="PS50926">
    <property type="entry name" value="TRAM"/>
    <property type="match status" value="1"/>
</dbReference>
<dbReference type="InterPro" id="IPR012340">
    <property type="entry name" value="NA-bd_OB-fold"/>
</dbReference>
<feature type="binding site" evidence="8">
    <location>
        <position position="151"/>
    </location>
    <ligand>
        <name>[4Fe-4S] cluster</name>
        <dbReference type="ChEBI" id="CHEBI:49883"/>
        <label>2</label>
        <note>4Fe-4S-S-AdoMet</note>
    </ligand>
</feature>
<dbReference type="SUPFAM" id="SSF102114">
    <property type="entry name" value="Radical SAM enzymes"/>
    <property type="match status" value="1"/>
</dbReference>
<dbReference type="Pfam" id="PF04055">
    <property type="entry name" value="Radical_SAM"/>
    <property type="match status" value="1"/>
</dbReference>
<dbReference type="Gene3D" id="2.40.50.140">
    <property type="entry name" value="Nucleic acid-binding proteins"/>
    <property type="match status" value="1"/>
</dbReference>
<keyword evidence="1 8" id="KW-0004">4Fe-4S</keyword>
<keyword evidence="7 8" id="KW-0411">Iron-sulfur</keyword>
<feature type="binding site" evidence="8">
    <location>
        <position position="80"/>
    </location>
    <ligand>
        <name>[4Fe-4S] cluster</name>
        <dbReference type="ChEBI" id="CHEBI:49883"/>
        <label>1</label>
    </ligand>
</feature>
<feature type="binding site" evidence="8">
    <location>
        <position position="15"/>
    </location>
    <ligand>
        <name>[4Fe-4S] cluster</name>
        <dbReference type="ChEBI" id="CHEBI:49883"/>
        <label>1</label>
    </ligand>
</feature>
<dbReference type="PROSITE" id="PS51449">
    <property type="entry name" value="MTTASE_N"/>
    <property type="match status" value="1"/>
</dbReference>
<dbReference type="PANTHER" id="PTHR43837:SF1">
    <property type="entry name" value="RIBOSOMAL PROTEIN US12 METHYLTHIOTRANSFERASE RIMO"/>
    <property type="match status" value="1"/>
</dbReference>
<dbReference type="SFLD" id="SFLDG01061">
    <property type="entry name" value="methylthiotransferase"/>
    <property type="match status" value="1"/>
</dbReference>
<keyword evidence="6 8" id="KW-0408">Iron</keyword>
<dbReference type="NCBIfam" id="TIGR01125">
    <property type="entry name" value="30S ribosomal protein S12 methylthiotransferase RimO"/>
    <property type="match status" value="1"/>
</dbReference>
<comment type="similarity">
    <text evidence="8">Belongs to the methylthiotransferase family. RimO subfamily.</text>
</comment>
<dbReference type="GO" id="GO:0005840">
    <property type="term" value="C:ribosome"/>
    <property type="evidence" value="ECO:0007669"/>
    <property type="project" value="UniProtKB-KW"/>
</dbReference>
<dbReference type="SFLD" id="SFLDF00274">
    <property type="entry name" value="ribosomal_protein_S12_methylth"/>
    <property type="match status" value="1"/>
</dbReference>
<accession>A0ABX0LAG5</accession>
<dbReference type="InterPro" id="IPR023404">
    <property type="entry name" value="rSAM_horseshoe"/>
</dbReference>
<evidence type="ECO:0000256" key="3">
    <source>
        <dbReference type="ARBA" id="ARBA00022679"/>
    </source>
</evidence>
<dbReference type="SFLD" id="SFLDG01082">
    <property type="entry name" value="B12-binding_domain_containing"/>
    <property type="match status" value="1"/>
</dbReference>
<comment type="subcellular location">
    <subcellularLocation>
        <location evidence="8">Cytoplasm</location>
    </subcellularLocation>
</comment>
<keyword evidence="4 8" id="KW-0949">S-adenosyl-L-methionine</keyword>
<dbReference type="GO" id="GO:0103039">
    <property type="term" value="F:protein methylthiotransferase activity"/>
    <property type="evidence" value="ECO:0007669"/>
    <property type="project" value="UniProtKB-EC"/>
</dbReference>
<evidence type="ECO:0000259" key="9">
    <source>
        <dbReference type="PROSITE" id="PS50926"/>
    </source>
</evidence>
<dbReference type="InterPro" id="IPR006638">
    <property type="entry name" value="Elp3/MiaA/NifB-like_rSAM"/>
</dbReference>
<dbReference type="PROSITE" id="PS01278">
    <property type="entry name" value="MTTASE_RADICAL"/>
    <property type="match status" value="1"/>
</dbReference>
<feature type="binding site" evidence="8">
    <location>
        <position position="51"/>
    </location>
    <ligand>
        <name>[4Fe-4S] cluster</name>
        <dbReference type="ChEBI" id="CHEBI:49883"/>
        <label>1</label>
    </ligand>
</feature>
<evidence type="ECO:0000256" key="4">
    <source>
        <dbReference type="ARBA" id="ARBA00022691"/>
    </source>
</evidence>
<keyword evidence="13" id="KW-1185">Reference proteome</keyword>
<comment type="cofactor">
    <cofactor evidence="8">
        <name>[4Fe-4S] cluster</name>
        <dbReference type="ChEBI" id="CHEBI:49883"/>
    </cofactor>
    <text evidence="8">Binds 2 [4Fe-4S] clusters. One cluster is coordinated with 3 cysteines and an exchangeable S-adenosyl-L-methionine.</text>
</comment>
<dbReference type="InterPro" id="IPR005840">
    <property type="entry name" value="Ribosomal_uS12_MeSTrfase_RimO"/>
</dbReference>
<dbReference type="InterPro" id="IPR020612">
    <property type="entry name" value="Methylthiotransferase_CS"/>
</dbReference>
<dbReference type="Pfam" id="PF00919">
    <property type="entry name" value="UPF0004"/>
    <property type="match status" value="1"/>
</dbReference>
<evidence type="ECO:0000256" key="8">
    <source>
        <dbReference type="HAMAP-Rule" id="MF_01865"/>
    </source>
</evidence>